<dbReference type="InterPro" id="IPR007344">
    <property type="entry name" value="GrpB/CoaE"/>
</dbReference>
<keyword evidence="2" id="KW-1185">Reference proteome</keyword>
<dbReference type="InterPro" id="IPR043519">
    <property type="entry name" value="NT_sf"/>
</dbReference>
<dbReference type="SUPFAM" id="SSF81301">
    <property type="entry name" value="Nucleotidyltransferase"/>
    <property type="match status" value="1"/>
</dbReference>
<dbReference type="Pfam" id="PF04229">
    <property type="entry name" value="GrpB"/>
    <property type="match status" value="1"/>
</dbReference>
<protein>
    <submittedName>
        <fullName evidence="1">GrpB family protein</fullName>
    </submittedName>
</protein>
<evidence type="ECO:0000313" key="2">
    <source>
        <dbReference type="Proteomes" id="UP001575105"/>
    </source>
</evidence>
<dbReference type="Proteomes" id="UP001575105">
    <property type="component" value="Unassembled WGS sequence"/>
</dbReference>
<organism evidence="1 2">
    <name type="scientific">Natronomicrosphaera hydrolytica</name>
    <dbReference type="NCBI Taxonomy" id="3242702"/>
    <lineage>
        <taxon>Bacteria</taxon>
        <taxon>Pseudomonadati</taxon>
        <taxon>Planctomycetota</taxon>
        <taxon>Phycisphaerae</taxon>
        <taxon>Phycisphaerales</taxon>
        <taxon>Phycisphaeraceae</taxon>
        <taxon>Natronomicrosphaera</taxon>
    </lineage>
</organism>
<sequence>MKVGAGVSIAPYNPLWPDEFDRVRTELLDTLPSWILSIEHVGSTSVPGLDAKPIIDILVAVPNLSASLTLVPALEGLGFVYRPDDELPDRHYFPRTVAGLRRHHLSLAEPRSWHYQNSVNFRDALR</sequence>
<accession>A0ABV4U182</accession>
<name>A0ABV4U182_9BACT</name>
<gene>
    <name evidence="1" type="ORF">ACERK3_03505</name>
</gene>
<proteinExistence type="predicted"/>
<reference evidence="1 2" key="1">
    <citation type="submission" date="2024-08" db="EMBL/GenBank/DDBJ databases">
        <title>Whole-genome sequencing of halo(alkali)philic microorganisms from hypersaline lakes.</title>
        <authorList>
            <person name="Sorokin D.Y."/>
            <person name="Merkel A.Y."/>
            <person name="Messina E."/>
            <person name="Yakimov M."/>
        </authorList>
    </citation>
    <scope>NUCLEOTIDE SEQUENCE [LARGE SCALE GENOMIC DNA]</scope>
    <source>
        <strain evidence="1 2">AB-hyl4</strain>
    </source>
</reference>
<dbReference type="EMBL" id="JBGUBD010000002">
    <property type="protein sequence ID" value="MFA9477358.1"/>
    <property type="molecule type" value="Genomic_DNA"/>
</dbReference>
<dbReference type="PANTHER" id="PTHR34822:SF1">
    <property type="entry name" value="GRPB FAMILY PROTEIN"/>
    <property type="match status" value="1"/>
</dbReference>
<evidence type="ECO:0000313" key="1">
    <source>
        <dbReference type="EMBL" id="MFA9477358.1"/>
    </source>
</evidence>
<dbReference type="Gene3D" id="3.30.460.10">
    <property type="entry name" value="Beta Polymerase, domain 2"/>
    <property type="match status" value="1"/>
</dbReference>
<dbReference type="RefSeq" id="WP_425344283.1">
    <property type="nucleotide sequence ID" value="NZ_JBGUBD010000002.1"/>
</dbReference>
<dbReference type="PANTHER" id="PTHR34822">
    <property type="entry name" value="GRPB DOMAIN PROTEIN (AFU_ORTHOLOGUE AFUA_1G01530)"/>
    <property type="match status" value="1"/>
</dbReference>
<comment type="caution">
    <text evidence="1">The sequence shown here is derived from an EMBL/GenBank/DDBJ whole genome shotgun (WGS) entry which is preliminary data.</text>
</comment>